<proteinExistence type="predicted"/>
<protein>
    <submittedName>
        <fullName evidence="1">Uncharacterized protein</fullName>
    </submittedName>
</protein>
<reference evidence="1" key="1">
    <citation type="journal article" date="2014" name="Front. Microbiol.">
        <title>High frequency of phylogenetically diverse reductive dehalogenase-homologous genes in deep subseafloor sedimentary metagenomes.</title>
        <authorList>
            <person name="Kawai M."/>
            <person name="Futagami T."/>
            <person name="Toyoda A."/>
            <person name="Takaki Y."/>
            <person name="Nishi S."/>
            <person name="Hori S."/>
            <person name="Arai W."/>
            <person name="Tsubouchi T."/>
            <person name="Morono Y."/>
            <person name="Uchiyama I."/>
            <person name="Ito T."/>
            <person name="Fujiyama A."/>
            <person name="Inagaki F."/>
            <person name="Takami H."/>
        </authorList>
    </citation>
    <scope>NUCLEOTIDE SEQUENCE</scope>
    <source>
        <strain evidence="1">Expedition CK06-06</strain>
    </source>
</reference>
<comment type="caution">
    <text evidence="1">The sequence shown here is derived from an EMBL/GenBank/DDBJ whole genome shotgun (WGS) entry which is preliminary data.</text>
</comment>
<dbReference type="AlphaFoldDB" id="X1GBP4"/>
<dbReference type="EMBL" id="BARU01022307">
    <property type="protein sequence ID" value="GAH55331.1"/>
    <property type="molecule type" value="Genomic_DNA"/>
</dbReference>
<organism evidence="1">
    <name type="scientific">marine sediment metagenome</name>
    <dbReference type="NCBI Taxonomy" id="412755"/>
    <lineage>
        <taxon>unclassified sequences</taxon>
        <taxon>metagenomes</taxon>
        <taxon>ecological metagenomes</taxon>
    </lineage>
</organism>
<sequence>MLVRNLNVSGLSAFAFDDADDLELVAPDPYRLAYRTLGG</sequence>
<accession>X1GBP4</accession>
<evidence type="ECO:0000313" key="1">
    <source>
        <dbReference type="EMBL" id="GAH55331.1"/>
    </source>
</evidence>
<gene>
    <name evidence="1" type="ORF">S03H2_36368</name>
</gene>
<name>X1GBP4_9ZZZZ</name>